<comment type="caution">
    <text evidence="3">The sequence shown here is derived from an EMBL/GenBank/DDBJ whole genome shotgun (WGS) entry which is preliminary data.</text>
</comment>
<evidence type="ECO:0000259" key="1">
    <source>
        <dbReference type="Pfam" id="PF07727"/>
    </source>
</evidence>
<proteinExistence type="predicted"/>
<accession>A0AAD4ZDM9</accession>
<dbReference type="Proteomes" id="UP001054821">
    <property type="component" value="Chromosome 2"/>
</dbReference>
<evidence type="ECO:0008006" key="5">
    <source>
        <dbReference type="Google" id="ProtNLM"/>
    </source>
</evidence>
<feature type="domain" description="Retroviral polymerase SH3-like" evidence="2">
    <location>
        <begin position="14"/>
        <end position="67"/>
    </location>
</feature>
<dbReference type="Pfam" id="PF25597">
    <property type="entry name" value="SH3_retrovirus"/>
    <property type="match status" value="1"/>
</dbReference>
<gene>
    <name evidence="3" type="ORF">L3X38_010035</name>
</gene>
<evidence type="ECO:0000313" key="3">
    <source>
        <dbReference type="EMBL" id="KAI5342160.1"/>
    </source>
</evidence>
<dbReference type="InterPro" id="IPR013103">
    <property type="entry name" value="RVT_2"/>
</dbReference>
<dbReference type="Pfam" id="PF07727">
    <property type="entry name" value="RVT_2"/>
    <property type="match status" value="1"/>
</dbReference>
<sequence>MNEKKLPFKFWGELRSKLDDSVVKCIFVGYGKCEKGYRVYNLHTKKIEVSRSVIFDEGSLWNWEKQNVVYVTIPMSFGEHSNVTKEDYDVTTPSAPESHTKDDVGVTKIISGSSNASAQGESPSSTHVKLKDITEIYARCNMSIIEPENFEEASRDKAWQQAIEAEMEMIEKNETWELVDRPSEKPVISVKWVYKTKLNLDGSIQKHKARLVVKGYAQKPRIDFNKTFAPVASLDTIRTLIALAAQKG</sequence>
<dbReference type="EMBL" id="JAJFAZ020000002">
    <property type="protein sequence ID" value="KAI5342160.1"/>
    <property type="molecule type" value="Genomic_DNA"/>
</dbReference>
<feature type="domain" description="Reverse transcriptase Ty1/copia-type" evidence="1">
    <location>
        <begin position="173"/>
        <end position="247"/>
    </location>
</feature>
<reference evidence="3 4" key="1">
    <citation type="journal article" date="2022" name="G3 (Bethesda)">
        <title>Whole-genome sequence and methylome profiling of the almond [Prunus dulcis (Mill.) D.A. Webb] cultivar 'Nonpareil'.</title>
        <authorList>
            <person name="D'Amico-Willman K.M."/>
            <person name="Ouma W.Z."/>
            <person name="Meulia T."/>
            <person name="Sideli G.M."/>
            <person name="Gradziel T.M."/>
            <person name="Fresnedo-Ramirez J."/>
        </authorList>
    </citation>
    <scope>NUCLEOTIDE SEQUENCE [LARGE SCALE GENOMIC DNA]</scope>
    <source>
        <strain evidence="3">Clone GOH B32 T37-40</strain>
    </source>
</reference>
<evidence type="ECO:0000259" key="2">
    <source>
        <dbReference type="Pfam" id="PF25597"/>
    </source>
</evidence>
<evidence type="ECO:0000313" key="4">
    <source>
        <dbReference type="Proteomes" id="UP001054821"/>
    </source>
</evidence>
<organism evidence="3 4">
    <name type="scientific">Prunus dulcis</name>
    <name type="common">Almond</name>
    <name type="synonym">Amygdalus dulcis</name>
    <dbReference type="NCBI Taxonomy" id="3755"/>
    <lineage>
        <taxon>Eukaryota</taxon>
        <taxon>Viridiplantae</taxon>
        <taxon>Streptophyta</taxon>
        <taxon>Embryophyta</taxon>
        <taxon>Tracheophyta</taxon>
        <taxon>Spermatophyta</taxon>
        <taxon>Magnoliopsida</taxon>
        <taxon>eudicotyledons</taxon>
        <taxon>Gunneridae</taxon>
        <taxon>Pentapetalae</taxon>
        <taxon>rosids</taxon>
        <taxon>fabids</taxon>
        <taxon>Rosales</taxon>
        <taxon>Rosaceae</taxon>
        <taxon>Amygdaloideae</taxon>
        <taxon>Amygdaleae</taxon>
        <taxon>Prunus</taxon>
    </lineage>
</organism>
<keyword evidence="4" id="KW-1185">Reference proteome</keyword>
<dbReference type="InterPro" id="IPR057670">
    <property type="entry name" value="SH3_retrovirus"/>
</dbReference>
<dbReference type="AlphaFoldDB" id="A0AAD4ZDM9"/>
<name>A0AAD4ZDM9_PRUDU</name>
<protein>
    <recommendedName>
        <fullName evidence="5">Reverse transcriptase Ty1/copia-type domain-containing protein</fullName>
    </recommendedName>
</protein>